<comment type="caution">
    <text evidence="2">The sequence shown here is derived from an EMBL/GenBank/DDBJ whole genome shotgun (WGS) entry which is preliminary data.</text>
</comment>
<feature type="compositionally biased region" description="Basic and acidic residues" evidence="1">
    <location>
        <begin position="491"/>
        <end position="509"/>
    </location>
</feature>
<name>A0A9P0TGA2_PIEBR</name>
<proteinExistence type="predicted"/>
<protein>
    <submittedName>
        <fullName evidence="2">Uncharacterized protein</fullName>
    </submittedName>
</protein>
<dbReference type="Proteomes" id="UP001152562">
    <property type="component" value="Unassembled WGS sequence"/>
</dbReference>
<feature type="compositionally biased region" description="Polar residues" evidence="1">
    <location>
        <begin position="534"/>
        <end position="569"/>
    </location>
</feature>
<dbReference type="EMBL" id="CALOZG010000005">
    <property type="protein sequence ID" value="CAH4027263.1"/>
    <property type="molecule type" value="Genomic_DNA"/>
</dbReference>
<feature type="compositionally biased region" description="Basic residues" evidence="1">
    <location>
        <begin position="573"/>
        <end position="591"/>
    </location>
</feature>
<evidence type="ECO:0000256" key="1">
    <source>
        <dbReference type="SAM" id="MobiDB-lite"/>
    </source>
</evidence>
<organism evidence="2 3">
    <name type="scientific">Pieris brassicae</name>
    <name type="common">White butterfly</name>
    <name type="synonym">Large white butterfly</name>
    <dbReference type="NCBI Taxonomy" id="7116"/>
    <lineage>
        <taxon>Eukaryota</taxon>
        <taxon>Metazoa</taxon>
        <taxon>Ecdysozoa</taxon>
        <taxon>Arthropoda</taxon>
        <taxon>Hexapoda</taxon>
        <taxon>Insecta</taxon>
        <taxon>Pterygota</taxon>
        <taxon>Neoptera</taxon>
        <taxon>Endopterygota</taxon>
        <taxon>Lepidoptera</taxon>
        <taxon>Glossata</taxon>
        <taxon>Ditrysia</taxon>
        <taxon>Papilionoidea</taxon>
        <taxon>Pieridae</taxon>
        <taxon>Pierinae</taxon>
        <taxon>Pieris</taxon>
    </lineage>
</organism>
<accession>A0A9P0TGA2</accession>
<evidence type="ECO:0000313" key="2">
    <source>
        <dbReference type="EMBL" id="CAH4027263.1"/>
    </source>
</evidence>
<keyword evidence="3" id="KW-1185">Reference proteome</keyword>
<gene>
    <name evidence="2" type="ORF">PIBRA_LOCUS4549</name>
</gene>
<reference evidence="2" key="1">
    <citation type="submission" date="2022-05" db="EMBL/GenBank/DDBJ databases">
        <authorList>
            <person name="Okamura Y."/>
        </authorList>
    </citation>
    <scope>NUCLEOTIDE SEQUENCE</scope>
</reference>
<evidence type="ECO:0000313" key="3">
    <source>
        <dbReference type="Proteomes" id="UP001152562"/>
    </source>
</evidence>
<feature type="region of interest" description="Disordered" evidence="1">
    <location>
        <begin position="473"/>
        <end position="593"/>
    </location>
</feature>
<feature type="compositionally biased region" description="Basic and acidic residues" evidence="1">
    <location>
        <begin position="516"/>
        <end position="527"/>
    </location>
</feature>
<sequence>MEYKQSPSKKKSLIHDEKLIRDLDYDSIQGGVSHRAPKKPLLLEISQKGSTFRKSSQKVLVSIKPRAPAIKTIYIAEKRFHSKKHSEKSGSRLAIGDHSSFAYDYSEEDSSVAKIIPCISNSCKTVKIKVDKQSPPSSTIEGTSTAVSKCATSSSSRDVTVYRRRRRNSEKCYMYTQPHMTINVPKLETVTEHSKNIPYKTNIGALVVTNSSSDDTISGKNIESIHKRIDWLEQRILRQEMVLRTLDPNIQLSSTEEETENEKEKPFLQADPGCSYVEYSHIPETSAFQRYAQPPAPLSPSKATTIQKEHNSEQYGRDFTLYDGITARGRRQCASVPCKRDDIPKLAAERVHKIRHKLNPVRDYRLMDTVHYLAQGEFAPRDDGIKLTPSREAVLSDIIWEDVCRTHWPNTRLGRRITHPERYGPRSELQRLIDSLLRERVAHVERRRRRHYRIVKLNNRHEHCRAVGKTGDIIVASNKNRPEGAENGGSDTEKTERHEDKGCRKESSKSHLIYPESRRRVYTHEECTPGPSHANRSGNKQSTCCYRTSSPSNKNKGPENQETNGSSVIASKCRPKQPKLVIKKSTGRSKFHPQEPNLEHYILLPTLVIRTPSNVKRQKKFNELYHKILNKTTIKNEPELNYNAENPEINSDPNKKNIGLNINITLSESEEKLHYK</sequence>
<dbReference type="AlphaFoldDB" id="A0A9P0TGA2"/>